<dbReference type="RefSeq" id="WP_263360666.1">
    <property type="nucleotide sequence ID" value="NZ_OX336425.1"/>
</dbReference>
<proteinExistence type="predicted"/>
<dbReference type="InterPro" id="IPR014710">
    <property type="entry name" value="RmlC-like_jellyroll"/>
</dbReference>
<dbReference type="Proteomes" id="UP001152749">
    <property type="component" value="Chromosome"/>
</dbReference>
<reference evidence="2" key="1">
    <citation type="submission" date="2022-09" db="EMBL/GenBank/DDBJ databases">
        <authorList>
            <person name="Duchaud E."/>
        </authorList>
    </citation>
    <scope>NUCLEOTIDE SEQUENCE</scope>
    <source>
        <strain evidence="2">TRV642</strain>
    </source>
</reference>
<evidence type="ECO:0000313" key="2">
    <source>
        <dbReference type="EMBL" id="CAI2767909.1"/>
    </source>
</evidence>
<dbReference type="InterPro" id="IPR000595">
    <property type="entry name" value="cNMP-bd_dom"/>
</dbReference>
<dbReference type="EMBL" id="OX336425">
    <property type="protein sequence ID" value="CAI2767909.1"/>
    <property type="molecule type" value="Genomic_DNA"/>
</dbReference>
<dbReference type="SUPFAM" id="SSF51206">
    <property type="entry name" value="cAMP-binding domain-like"/>
    <property type="match status" value="1"/>
</dbReference>
<evidence type="ECO:0000313" key="3">
    <source>
        <dbReference type="Proteomes" id="UP001152749"/>
    </source>
</evidence>
<evidence type="ECO:0000259" key="1">
    <source>
        <dbReference type="PROSITE" id="PS50042"/>
    </source>
</evidence>
<dbReference type="CDD" id="cd00038">
    <property type="entry name" value="CAP_ED"/>
    <property type="match status" value="1"/>
</dbReference>
<sequence>MPYEQLGAYIKNRIAVSDENLDTILSYFKPLKQGKNELLLSAGQTSQHTYFVSKGCLRIYFINEEGKDVTRYIAFENQIATALVSFITKMPSTEYIQVIEKSELLYISHDDFNHLMIIIPQWREFYCSYLEKAYVNNTNRLMSFTTMDALERYSQLLKINPAIVKRLPNKIVASYINISQETLSRLKSKVSI</sequence>
<dbReference type="KEGG" id="fcs:TRV642_3088"/>
<feature type="domain" description="Cyclic nucleotide-binding" evidence="1">
    <location>
        <begin position="16"/>
        <end position="116"/>
    </location>
</feature>
<dbReference type="PROSITE" id="PS50042">
    <property type="entry name" value="CNMP_BINDING_3"/>
    <property type="match status" value="1"/>
</dbReference>
<organism evidence="2 3">
    <name type="scientific">Flavobacterium collinsii</name>
    <dbReference type="NCBI Taxonomy" id="1114861"/>
    <lineage>
        <taxon>Bacteria</taxon>
        <taxon>Pseudomonadati</taxon>
        <taxon>Bacteroidota</taxon>
        <taxon>Flavobacteriia</taxon>
        <taxon>Flavobacteriales</taxon>
        <taxon>Flavobacteriaceae</taxon>
        <taxon>Flavobacterium</taxon>
    </lineage>
</organism>
<gene>
    <name evidence="2" type="ORF">TRV642_3088</name>
</gene>
<accession>A0A9W4XF68</accession>
<dbReference type="Pfam" id="PF00027">
    <property type="entry name" value="cNMP_binding"/>
    <property type="match status" value="1"/>
</dbReference>
<protein>
    <submittedName>
        <fullName evidence="2">cAMP-binding proteins - catabolite gene activator and regulatory subunit of cAMP-dependent protein kinases</fullName>
    </submittedName>
</protein>
<dbReference type="AlphaFoldDB" id="A0A9W4XF68"/>
<dbReference type="Gene3D" id="2.60.120.10">
    <property type="entry name" value="Jelly Rolls"/>
    <property type="match status" value="1"/>
</dbReference>
<name>A0A9W4XF68_9FLAO</name>
<dbReference type="InterPro" id="IPR018490">
    <property type="entry name" value="cNMP-bd_dom_sf"/>
</dbReference>